<evidence type="ECO:0008006" key="5">
    <source>
        <dbReference type="Google" id="ProtNLM"/>
    </source>
</evidence>
<evidence type="ECO:0000313" key="4">
    <source>
        <dbReference type="Proteomes" id="UP001530400"/>
    </source>
</evidence>
<feature type="transmembrane region" description="Helical" evidence="2">
    <location>
        <begin position="527"/>
        <end position="547"/>
    </location>
</feature>
<feature type="transmembrane region" description="Helical" evidence="2">
    <location>
        <begin position="257"/>
        <end position="277"/>
    </location>
</feature>
<accession>A0ABD3NEL3</accession>
<dbReference type="InterPro" id="IPR045122">
    <property type="entry name" value="Csc1-like"/>
</dbReference>
<proteinExistence type="predicted"/>
<evidence type="ECO:0000256" key="1">
    <source>
        <dbReference type="SAM" id="Coils"/>
    </source>
</evidence>
<keyword evidence="1" id="KW-0175">Coiled coil</keyword>
<organism evidence="3 4">
    <name type="scientific">Cyclotella atomus</name>
    <dbReference type="NCBI Taxonomy" id="382360"/>
    <lineage>
        <taxon>Eukaryota</taxon>
        <taxon>Sar</taxon>
        <taxon>Stramenopiles</taxon>
        <taxon>Ochrophyta</taxon>
        <taxon>Bacillariophyta</taxon>
        <taxon>Coscinodiscophyceae</taxon>
        <taxon>Thalassiosirophycidae</taxon>
        <taxon>Stephanodiscales</taxon>
        <taxon>Stephanodiscaceae</taxon>
        <taxon>Cyclotella</taxon>
    </lineage>
</organism>
<protein>
    <recommendedName>
        <fullName evidence="5">CSC1/OSCA1-like cytosolic domain-containing protein</fullName>
    </recommendedName>
</protein>
<feature type="transmembrane region" description="Helical" evidence="2">
    <location>
        <begin position="568"/>
        <end position="590"/>
    </location>
</feature>
<dbReference type="EMBL" id="JALLPJ020001191">
    <property type="protein sequence ID" value="KAL3774489.1"/>
    <property type="molecule type" value="Genomic_DNA"/>
</dbReference>
<dbReference type="PANTHER" id="PTHR13018">
    <property type="entry name" value="PROBABLE MEMBRANE PROTEIN DUF221-RELATED"/>
    <property type="match status" value="1"/>
</dbReference>
<feature type="transmembrane region" description="Helical" evidence="2">
    <location>
        <begin position="808"/>
        <end position="826"/>
    </location>
</feature>
<feature type="transmembrane region" description="Helical" evidence="2">
    <location>
        <begin position="494"/>
        <end position="515"/>
    </location>
</feature>
<evidence type="ECO:0000256" key="2">
    <source>
        <dbReference type="SAM" id="Phobius"/>
    </source>
</evidence>
<dbReference type="AlphaFoldDB" id="A0ABD3NEL3"/>
<keyword evidence="4" id="KW-1185">Reference proteome</keyword>
<keyword evidence="2" id="KW-0472">Membrane</keyword>
<feature type="transmembrane region" description="Helical" evidence="2">
    <location>
        <begin position="712"/>
        <end position="730"/>
    </location>
</feature>
<feature type="coiled-coil region" evidence="1">
    <location>
        <begin position="332"/>
        <end position="366"/>
    </location>
</feature>
<gene>
    <name evidence="3" type="ORF">ACHAWO_007009</name>
</gene>
<sequence length="979" mass="112472">MSGSPRSPRSPSSTSSHHLLNKDLLSPNEINVVLQQLSQPPMGITDAGLGKETWSRYLVENYFQYWGWYNPNAKKTSNAGENDIEEVTLSKGWAFFEYFTLPRKYCGDATTGSDKHGSYIRARAGETAETELYSVLFTPRSALADWGIGVSMYFSTLVAMCCIFILVGCLNIANILYYSSIEYDPLTTKWELLNILRFSAVCMDREWVVCEGCSDQKRYWNSIFANEYYGTAIDSQGEEVTLINRTTCDMAQFDQGMWNFGTLLLLIVCITAFMWYLSKLEVRFDEDNTSAPDYTLIVKNPPADAYDAEEWRDFFEKYASKQVTLCTIALDNERLLRKLVQRRQDMKRLRSRLEIADINFEDKEEVTAMVEEIAKRREKKKSCLGKLFNPLLRCCGFGMTERELWGRYQSTTEAIKELQKEEFDVSAVYITFETEQGQRTALEALNASRTELIANTAIGLDPSALFRGKVLNVGEASEPTAVRWMDLNYSSISMGLRTSFTLIVTLGLVALSAFILNLCRTRVGTMLYAVILSTLNFIVPFTTRIMVSYEKHFDEGSMQRSLYIKITLFRWMNTAIITRLITPFVATLGVNSIDMINTINALLISETFMTPLLKYFDFFQIMDRHYFAPRATTLEELYSCFTGGWWNLAERFTDFTKILLLAIIYAPFMPLIYFFCALIFMIQYWMDKFLLLRSWSKAPRLGTETARFSRKYFTTAAIVLGSISSAYAYFQSPFSQLCDCSEDESCIASDTTFQDVLLLNGTTVSSVETSSNKAVKFCNMYIRPFPPVPDRVGPVSWMADGQEWLSRFWGWFCLALLVTYLFVIWWNQLVKFVMACWKGMYKVRHFSKFAHTFGFILHYLLPQPAGVDQRKDFSSGIGIESFGYIPQLVVPGFHFPLLACDIDNINVDLISWRNPNIDATREPYLAYDDYNLIFDVPHEGMNRCKNCDRTEMNTGNEKSKHIFSIVKHWPPEWALDKQD</sequence>
<feature type="transmembrane region" description="Helical" evidence="2">
    <location>
        <begin position="658"/>
        <end position="686"/>
    </location>
</feature>
<dbReference type="PANTHER" id="PTHR13018:SF5">
    <property type="entry name" value="RE44586P"/>
    <property type="match status" value="1"/>
</dbReference>
<keyword evidence="2" id="KW-1133">Transmembrane helix</keyword>
<dbReference type="Proteomes" id="UP001530400">
    <property type="component" value="Unassembled WGS sequence"/>
</dbReference>
<name>A0ABD3NEL3_9STRA</name>
<feature type="transmembrane region" description="Helical" evidence="2">
    <location>
        <begin position="150"/>
        <end position="177"/>
    </location>
</feature>
<reference evidence="3 4" key="1">
    <citation type="submission" date="2024-10" db="EMBL/GenBank/DDBJ databases">
        <title>Updated reference genomes for cyclostephanoid diatoms.</title>
        <authorList>
            <person name="Roberts W.R."/>
            <person name="Alverson A.J."/>
        </authorList>
    </citation>
    <scope>NUCLEOTIDE SEQUENCE [LARGE SCALE GENOMIC DNA]</scope>
    <source>
        <strain evidence="3 4">AJA010-31</strain>
    </source>
</reference>
<comment type="caution">
    <text evidence="3">The sequence shown here is derived from an EMBL/GenBank/DDBJ whole genome shotgun (WGS) entry which is preliminary data.</text>
</comment>
<keyword evidence="2" id="KW-0812">Transmembrane</keyword>
<evidence type="ECO:0000313" key="3">
    <source>
        <dbReference type="EMBL" id="KAL3774489.1"/>
    </source>
</evidence>